<gene>
    <name evidence="2" type="ORF">HF882_19015</name>
</gene>
<reference evidence="2 3" key="1">
    <citation type="submission" date="2020-04" db="EMBL/GenBank/DDBJ databases">
        <authorList>
            <person name="Hitch T.C.A."/>
            <person name="Wylensek D."/>
            <person name="Clavel T."/>
        </authorList>
    </citation>
    <scope>NUCLEOTIDE SEQUENCE [LARGE SCALE GENOMIC DNA]</scope>
    <source>
        <strain evidence="2 3">COR2-253-APC-1A</strain>
    </source>
</reference>
<dbReference type="Proteomes" id="UP000576225">
    <property type="component" value="Unassembled WGS sequence"/>
</dbReference>
<dbReference type="AlphaFoldDB" id="A0A848B0P2"/>
<dbReference type="Pfam" id="PF10387">
    <property type="entry name" value="DUF2442"/>
    <property type="match status" value="1"/>
</dbReference>
<dbReference type="RefSeq" id="WP_168963727.1">
    <property type="nucleotide sequence ID" value="NZ_JABAEW010000054.1"/>
</dbReference>
<name>A0A848B0P2_9BACT</name>
<evidence type="ECO:0000313" key="3">
    <source>
        <dbReference type="Proteomes" id="UP000576225"/>
    </source>
</evidence>
<organism evidence="2 3">
    <name type="scientific">Victivallis vadensis</name>
    <dbReference type="NCBI Taxonomy" id="172901"/>
    <lineage>
        <taxon>Bacteria</taxon>
        <taxon>Pseudomonadati</taxon>
        <taxon>Lentisphaerota</taxon>
        <taxon>Lentisphaeria</taxon>
        <taxon>Victivallales</taxon>
        <taxon>Victivallaceae</taxon>
        <taxon>Victivallis</taxon>
    </lineage>
</organism>
<dbReference type="EMBL" id="JABAEW010000054">
    <property type="protein sequence ID" value="NMD88681.1"/>
    <property type="molecule type" value="Genomic_DNA"/>
</dbReference>
<sequence length="130" mass="14854">MNRNAKANGASILAIDHLGFILNVNGKDYRLNFSDYPWFEYCTIHEIVNVHSDQWGVYWEEAGIELELESLEHPNNYPLKRSVDKWLEDRRRKAAAVLGQTTTPRKAAASRKNGSKGGRPRKSTKILQTI</sequence>
<comment type="caution">
    <text evidence="2">The sequence shown here is derived from an EMBL/GenBank/DDBJ whole genome shotgun (WGS) entry which is preliminary data.</text>
</comment>
<evidence type="ECO:0000313" key="2">
    <source>
        <dbReference type="EMBL" id="NMD88681.1"/>
    </source>
</evidence>
<protein>
    <submittedName>
        <fullName evidence="2">DUF2442 domain-containing protein</fullName>
    </submittedName>
</protein>
<accession>A0A848B0P2</accession>
<evidence type="ECO:0000256" key="1">
    <source>
        <dbReference type="SAM" id="MobiDB-lite"/>
    </source>
</evidence>
<proteinExistence type="predicted"/>
<feature type="region of interest" description="Disordered" evidence="1">
    <location>
        <begin position="97"/>
        <end position="130"/>
    </location>
</feature>
<dbReference type="InterPro" id="IPR018841">
    <property type="entry name" value="DUF2442"/>
</dbReference>